<proteinExistence type="predicted"/>
<dbReference type="InParanoid" id="A0A1S3I617"/>
<name>A0A1S3I617_LINAN</name>
<dbReference type="KEGG" id="lak:106161332"/>
<dbReference type="AlphaFoldDB" id="A0A1S3I617"/>
<dbReference type="RefSeq" id="XP_013393720.2">
    <property type="nucleotide sequence ID" value="XM_013538266.2"/>
</dbReference>
<gene>
    <name evidence="2" type="primary">LOC106161332</name>
</gene>
<organism evidence="1 2">
    <name type="scientific">Lingula anatina</name>
    <name type="common">Brachiopod</name>
    <name type="synonym">Lingula unguis</name>
    <dbReference type="NCBI Taxonomy" id="7574"/>
    <lineage>
        <taxon>Eukaryota</taxon>
        <taxon>Metazoa</taxon>
        <taxon>Spiralia</taxon>
        <taxon>Lophotrochozoa</taxon>
        <taxon>Brachiopoda</taxon>
        <taxon>Linguliformea</taxon>
        <taxon>Lingulata</taxon>
        <taxon>Lingulida</taxon>
        <taxon>Linguloidea</taxon>
        <taxon>Lingulidae</taxon>
        <taxon>Lingula</taxon>
    </lineage>
</organism>
<keyword evidence="1" id="KW-1185">Reference proteome</keyword>
<dbReference type="GeneID" id="106161332"/>
<sequence>MEVSLELLDDFANVSHVLDSLCLSFAFLYSFSCLPVASSTCDCLLCEPAWLVPLATTGLEHHIPVSVNQPGMEQYVTPLRTLLYLDTLSQQAQLNASNLDTVFQELASGRTFPLPYLPHLSSSMALGGFTHQNIIIISNDEFRNYVSLKALNDSFDSSMMSVTSLRESYLLLTSVCIKN</sequence>
<dbReference type="Proteomes" id="UP000085678">
    <property type="component" value="Unplaced"/>
</dbReference>
<evidence type="ECO:0000313" key="1">
    <source>
        <dbReference type="Proteomes" id="UP000085678"/>
    </source>
</evidence>
<evidence type="ECO:0000313" key="2">
    <source>
        <dbReference type="RefSeq" id="XP_013393720.2"/>
    </source>
</evidence>
<protein>
    <submittedName>
        <fullName evidence="2">Uncharacterized protein LOC106161332</fullName>
    </submittedName>
</protein>
<reference evidence="2" key="1">
    <citation type="submission" date="2025-08" db="UniProtKB">
        <authorList>
            <consortium name="RefSeq"/>
        </authorList>
    </citation>
    <scope>IDENTIFICATION</scope>
    <source>
        <tissue evidence="2">Gonads</tissue>
    </source>
</reference>
<accession>A0A1S3I617</accession>